<organism evidence="3 4">
    <name type="scientific">Candidatus Caccousia stercoris</name>
    <dbReference type="NCBI Taxonomy" id="2840723"/>
    <lineage>
        <taxon>Bacteria</taxon>
        <taxon>Bacillati</taxon>
        <taxon>Bacillota</taxon>
        <taxon>Clostridia</taxon>
        <taxon>Eubacteriales</taxon>
        <taxon>Oscillospiraceae</taxon>
        <taxon>Oscillospiraceae incertae sedis</taxon>
        <taxon>Candidatus Caccousia</taxon>
    </lineage>
</organism>
<dbReference type="PANTHER" id="PTHR39160:SF4">
    <property type="entry name" value="RESUSCITATION-PROMOTING FACTOR RPFB"/>
    <property type="match status" value="1"/>
</dbReference>
<gene>
    <name evidence="3" type="ORF">IAD03_08250</name>
</gene>
<dbReference type="InterPro" id="IPR007137">
    <property type="entry name" value="DUF348"/>
</dbReference>
<dbReference type="PANTHER" id="PTHR39160">
    <property type="entry name" value="CELL WALL-BINDING PROTEIN YOCH"/>
    <property type="match status" value="1"/>
</dbReference>
<dbReference type="Pfam" id="PF06725">
    <property type="entry name" value="3D"/>
    <property type="match status" value="1"/>
</dbReference>
<evidence type="ECO:0000313" key="3">
    <source>
        <dbReference type="EMBL" id="HIS79346.1"/>
    </source>
</evidence>
<dbReference type="GO" id="GO:0019867">
    <property type="term" value="C:outer membrane"/>
    <property type="evidence" value="ECO:0007669"/>
    <property type="project" value="InterPro"/>
</dbReference>
<dbReference type="CDD" id="cd14667">
    <property type="entry name" value="3D_containing_proteins"/>
    <property type="match status" value="1"/>
</dbReference>
<sequence length="417" mass="44306">MRNWNKAALRRTLGRAWGKTPVKKLTALAVMIVITVSSVTTVMAAARKVTVYYNGETYTGSLTGSLETIQDTRAQLISMGLAVDEADRISVAANNTTGELSIHLTSAHTVTVVADGMAKSTVVYEGQTIADALKACGVTVDANDKLTAPATKQVSADMVIEVTRQHAVKFTADGETKDLLVEDTTVSALLAEQGIKLGKDDVVTPELTTKITADTDVTVQRVKYEEVTAEEAIPFTETVTNDSSLPRGVTRVDVQGQDGVQEVTRRNKIVDGVVTESTVLSSTVLKEAVNQVSRVGTKDPNGYATIESDGTVYDQNGNQVNYTKLLTGKCSAYTGGGITATGAPAAFGRVAVNPNIIPYGTKLFICSPDGKVVYGYAVAADTGGACMRNTIIADLYYDTLSECYQIGVRNMNVYILG</sequence>
<evidence type="ECO:0000259" key="2">
    <source>
        <dbReference type="PROSITE" id="PS51109"/>
    </source>
</evidence>
<dbReference type="Proteomes" id="UP000824141">
    <property type="component" value="Unassembled WGS sequence"/>
</dbReference>
<dbReference type="SUPFAM" id="SSF50685">
    <property type="entry name" value="Barwin-like endoglucanases"/>
    <property type="match status" value="1"/>
</dbReference>
<dbReference type="PROSITE" id="PS51109">
    <property type="entry name" value="G5"/>
    <property type="match status" value="1"/>
</dbReference>
<reference evidence="3" key="1">
    <citation type="submission" date="2020-10" db="EMBL/GenBank/DDBJ databases">
        <authorList>
            <person name="Gilroy R."/>
        </authorList>
    </citation>
    <scope>NUCLEOTIDE SEQUENCE</scope>
    <source>
        <strain evidence="3">6086</strain>
    </source>
</reference>
<dbReference type="GO" id="GO:0004553">
    <property type="term" value="F:hydrolase activity, hydrolyzing O-glycosyl compounds"/>
    <property type="evidence" value="ECO:0007669"/>
    <property type="project" value="InterPro"/>
</dbReference>
<name>A0A9D1FSZ4_9FIRM</name>
<dbReference type="GO" id="GO:0009254">
    <property type="term" value="P:peptidoglycan turnover"/>
    <property type="evidence" value="ECO:0007669"/>
    <property type="project" value="InterPro"/>
</dbReference>
<dbReference type="Gene3D" id="2.20.230.10">
    <property type="entry name" value="Resuscitation-promoting factor rpfb"/>
    <property type="match status" value="1"/>
</dbReference>
<dbReference type="EMBL" id="DVJM01000174">
    <property type="protein sequence ID" value="HIS79346.1"/>
    <property type="molecule type" value="Genomic_DNA"/>
</dbReference>
<accession>A0A9D1FSZ4</accession>
<dbReference type="InterPro" id="IPR036908">
    <property type="entry name" value="RlpA-like_sf"/>
</dbReference>
<evidence type="ECO:0000313" key="4">
    <source>
        <dbReference type="Proteomes" id="UP000824141"/>
    </source>
</evidence>
<reference evidence="3" key="2">
    <citation type="journal article" date="2021" name="PeerJ">
        <title>Extensive microbial diversity within the chicken gut microbiome revealed by metagenomics and culture.</title>
        <authorList>
            <person name="Gilroy R."/>
            <person name="Ravi A."/>
            <person name="Getino M."/>
            <person name="Pursley I."/>
            <person name="Horton D.L."/>
            <person name="Alikhan N.F."/>
            <person name="Baker D."/>
            <person name="Gharbi K."/>
            <person name="Hall N."/>
            <person name="Watson M."/>
            <person name="Adriaenssens E.M."/>
            <person name="Foster-Nyarko E."/>
            <person name="Jarju S."/>
            <person name="Secka A."/>
            <person name="Antonio M."/>
            <person name="Oren A."/>
            <person name="Chaudhuri R.R."/>
            <person name="La Ragione R."/>
            <person name="Hildebrand F."/>
            <person name="Pallen M.J."/>
        </authorList>
    </citation>
    <scope>NUCLEOTIDE SEQUENCE</scope>
    <source>
        <strain evidence="3">6086</strain>
    </source>
</reference>
<dbReference type="InterPro" id="IPR011098">
    <property type="entry name" value="G5_dom"/>
</dbReference>
<protein>
    <submittedName>
        <fullName evidence="3">G5 domain-containing protein</fullName>
    </submittedName>
</protein>
<dbReference type="Pfam" id="PF07501">
    <property type="entry name" value="G5"/>
    <property type="match status" value="1"/>
</dbReference>
<proteinExistence type="predicted"/>
<dbReference type="InterPro" id="IPR059180">
    <property type="entry name" value="3D_YorM"/>
</dbReference>
<evidence type="ECO:0000256" key="1">
    <source>
        <dbReference type="ARBA" id="ARBA00022729"/>
    </source>
</evidence>
<feature type="domain" description="G5" evidence="2">
    <location>
        <begin position="219"/>
        <end position="299"/>
    </location>
</feature>
<dbReference type="SMART" id="SM01208">
    <property type="entry name" value="G5"/>
    <property type="match status" value="1"/>
</dbReference>
<comment type="caution">
    <text evidence="3">The sequence shown here is derived from an EMBL/GenBank/DDBJ whole genome shotgun (WGS) entry which is preliminary data.</text>
</comment>
<dbReference type="InterPro" id="IPR010611">
    <property type="entry name" value="3D_dom"/>
</dbReference>
<dbReference type="Pfam" id="PF03990">
    <property type="entry name" value="DUF348"/>
    <property type="match status" value="2"/>
</dbReference>
<dbReference type="Gene3D" id="2.40.40.10">
    <property type="entry name" value="RlpA-like domain"/>
    <property type="match status" value="1"/>
</dbReference>
<dbReference type="AlphaFoldDB" id="A0A9D1FSZ4"/>
<keyword evidence="1" id="KW-0732">Signal</keyword>
<dbReference type="InterPro" id="IPR051933">
    <property type="entry name" value="Resuscitation_pf_RpfB"/>
</dbReference>